<reference evidence="5" key="2">
    <citation type="journal article" date="2014" name="Chem. Biol.">
        <title>Biosynthesis of crocacin involves an unusual hydrolytic release domain showing similarity to condensation domains.</title>
        <authorList>
            <person name="Muller S."/>
            <person name="Rachid S."/>
            <person name="Hoffmann T."/>
            <person name="Surup F."/>
            <person name="Volz C."/>
            <person name="Zaburannyi N."/>
            <person name="Muller R."/>
        </authorList>
    </citation>
    <scope>NUCLEOTIDE SEQUENCE</scope>
    <source>
        <strain evidence="5">Cm c5</strain>
    </source>
</reference>
<dbReference type="SUPFAM" id="SSF53901">
    <property type="entry name" value="Thiolase-like"/>
    <property type="match status" value="2"/>
</dbReference>
<protein>
    <submittedName>
        <fullName evidence="6">3-hydroxy-3-methylglutaryl-ACP synthase</fullName>
    </submittedName>
    <submittedName>
        <fullName evidence="5 7">Hydroxymethylglutaryl-coenzyme A</fullName>
    </submittedName>
</protein>
<reference evidence="7" key="1">
    <citation type="submission" date="2009-09" db="EMBL/GenBank/DDBJ databases">
        <title>Isolation and Characterization of the Crocacin Biosynthetic Gene Cluster from Chondromyces crocatus Cmc5.</title>
        <authorList>
            <person name="Rachid S."/>
        </authorList>
    </citation>
    <scope>NUCLEOTIDE SEQUENCE</scope>
    <source>
        <strain evidence="7">Cmc5</strain>
    </source>
</reference>
<evidence type="ECO:0000256" key="1">
    <source>
        <dbReference type="ARBA" id="ARBA00007061"/>
    </source>
</evidence>
<dbReference type="AlphaFoldDB" id="G4RJC8"/>
<comment type="similarity">
    <text evidence="1">Belongs to the thiolase-like superfamily. HMG-CoA synthase family.</text>
</comment>
<sequence>MRVGIEKVDLYAGRWALEIADLVQARRGDADYVKNRIMSDSRSVYPAYEDAVTLAVNAAKRVLSPADLADIELLVVGTESAVDFGKPISTWVHRLCELSPNCRNFEVKHACYGGTAALKTAATWVASQVRPGKKALVISTDLSRSPQSGELRLQHVTADHSPEFILGGCAVAAIVGEEPAVLELELGREGYWTREIADTFRPTSTAEEADQLESLYSYLDALDGAFEHFEQLAGPIDYDALFKKHIYHVPFPGMALQAHASMMGRFGKSKADAQASFERKVAQSLPFARRIGTSYGASTFVCLLGLLETADDLDAGDCISLFSYGSGCQGEFYSARIGPEARQRVRKANVRGHLDERVRITVEQYDANEQLRSALVDRRDALPDRTALGDLYERAYAGRRLLVLKEVKSFRREYEWS</sequence>
<dbReference type="RefSeq" id="WP_063796279.1">
    <property type="nucleotide sequence ID" value="NZ_CP012159.1"/>
</dbReference>
<dbReference type="InterPro" id="IPR013746">
    <property type="entry name" value="HMG_CoA_synt_C_dom"/>
</dbReference>
<evidence type="ECO:0000313" key="6">
    <source>
        <dbReference type="EMBL" id="AKT38858.1"/>
    </source>
</evidence>
<accession>G4RJC8</accession>
<dbReference type="KEGG" id="ccro:CMC5_030040"/>
<evidence type="ECO:0000313" key="5">
    <source>
        <dbReference type="EMBL" id="AIR74914.1"/>
    </source>
</evidence>
<dbReference type="PATRIC" id="fig|52.7.peg.3304"/>
<proteinExistence type="inferred from homology"/>
<dbReference type="CDD" id="cd00827">
    <property type="entry name" value="init_cond_enzymes"/>
    <property type="match status" value="1"/>
</dbReference>
<evidence type="ECO:0000313" key="7">
    <source>
        <dbReference type="EMBL" id="CBD77739.1"/>
    </source>
</evidence>
<feature type="domain" description="Hydroxymethylglutaryl-coenzyme A synthase C-terminal" evidence="4">
    <location>
        <begin position="273"/>
        <end position="396"/>
    </location>
</feature>
<dbReference type="GO" id="GO:0006084">
    <property type="term" value="P:acetyl-CoA metabolic process"/>
    <property type="evidence" value="ECO:0007669"/>
    <property type="project" value="InterPro"/>
</dbReference>
<name>G4RJC8_CHOCO</name>
<dbReference type="Gene3D" id="3.40.47.10">
    <property type="match status" value="2"/>
</dbReference>
<keyword evidence="2" id="KW-0808">Transferase</keyword>
<dbReference type="InterPro" id="IPR013528">
    <property type="entry name" value="HMG_CoA_synth_N"/>
</dbReference>
<feature type="domain" description="Hydroxymethylglutaryl-coenzyme A synthase N-terminal" evidence="3">
    <location>
        <begin position="3"/>
        <end position="143"/>
    </location>
</feature>
<dbReference type="InterPro" id="IPR016039">
    <property type="entry name" value="Thiolase-like"/>
</dbReference>
<dbReference type="PANTHER" id="PTHR43323:SF2">
    <property type="entry name" value="HYDROXYMETHYLGLUTARYL-COA SYNTHASE"/>
    <property type="match status" value="1"/>
</dbReference>
<organism evidence="7">
    <name type="scientific">Chondromyces crocatus</name>
    <dbReference type="NCBI Taxonomy" id="52"/>
    <lineage>
        <taxon>Bacteria</taxon>
        <taxon>Pseudomonadati</taxon>
        <taxon>Myxococcota</taxon>
        <taxon>Polyangia</taxon>
        <taxon>Polyangiales</taxon>
        <taxon>Polyangiaceae</taxon>
        <taxon>Chondromyces</taxon>
    </lineage>
</organism>
<evidence type="ECO:0000313" key="8">
    <source>
        <dbReference type="Proteomes" id="UP000067626"/>
    </source>
</evidence>
<dbReference type="EMBL" id="KJ868728">
    <property type="protein sequence ID" value="AIR74914.1"/>
    <property type="molecule type" value="Genomic_DNA"/>
</dbReference>
<evidence type="ECO:0000259" key="4">
    <source>
        <dbReference type="Pfam" id="PF08540"/>
    </source>
</evidence>
<dbReference type="Pfam" id="PF08540">
    <property type="entry name" value="HMG_CoA_synt_C"/>
    <property type="match status" value="1"/>
</dbReference>
<dbReference type="EMBL" id="CP012159">
    <property type="protein sequence ID" value="AKT38858.1"/>
    <property type="molecule type" value="Genomic_DNA"/>
</dbReference>
<reference evidence="6 8" key="3">
    <citation type="submission" date="2015-07" db="EMBL/GenBank/DDBJ databases">
        <title>Genome analysis of myxobacterium Chondromyces crocatus Cm c5 reveals a high potential for natural compound synthesis and the genetic basis for the loss of fruiting body formation.</title>
        <authorList>
            <person name="Zaburannyi N."/>
            <person name="Bunk B."/>
            <person name="Maier J."/>
            <person name="Overmann J."/>
            <person name="Mueller R."/>
        </authorList>
    </citation>
    <scope>NUCLEOTIDE SEQUENCE [LARGE SCALE GENOMIC DNA]</scope>
    <source>
        <strain evidence="6 8">Cm c5</strain>
    </source>
</reference>
<keyword evidence="8" id="KW-1185">Reference proteome</keyword>
<dbReference type="PANTHER" id="PTHR43323">
    <property type="entry name" value="3-HYDROXY-3-METHYLGLUTARYL COENZYME A SYNTHASE"/>
    <property type="match status" value="1"/>
</dbReference>
<evidence type="ECO:0000256" key="2">
    <source>
        <dbReference type="ARBA" id="ARBA00022679"/>
    </source>
</evidence>
<dbReference type="GO" id="GO:0004421">
    <property type="term" value="F:hydroxymethylglutaryl-CoA synthase activity"/>
    <property type="evidence" value="ECO:0007669"/>
    <property type="project" value="InterPro"/>
</dbReference>
<gene>
    <name evidence="7" type="primary">croE</name>
    <name evidence="6" type="ORF">CMC5_030040</name>
</gene>
<dbReference type="STRING" id="52.CMC5_030040"/>
<dbReference type="OrthoDB" id="9769523at2"/>
<dbReference type="EMBL" id="FN547928">
    <property type="protein sequence ID" value="CBD77739.1"/>
    <property type="molecule type" value="Genomic_DNA"/>
</dbReference>
<dbReference type="Proteomes" id="UP000067626">
    <property type="component" value="Chromosome"/>
</dbReference>
<dbReference type="Pfam" id="PF01154">
    <property type="entry name" value="HMG_CoA_synt_N"/>
    <property type="match status" value="1"/>
</dbReference>
<evidence type="ECO:0000259" key="3">
    <source>
        <dbReference type="Pfam" id="PF01154"/>
    </source>
</evidence>